<evidence type="ECO:0000256" key="1">
    <source>
        <dbReference type="SAM" id="MobiDB-lite"/>
    </source>
</evidence>
<dbReference type="EMBL" id="BOMB01000025">
    <property type="protein sequence ID" value="GID13612.1"/>
    <property type="molecule type" value="Genomic_DNA"/>
</dbReference>
<dbReference type="Proteomes" id="UP000612808">
    <property type="component" value="Unassembled WGS sequence"/>
</dbReference>
<organism evidence="2 3">
    <name type="scientific">Actinocatenispora rupis</name>
    <dbReference type="NCBI Taxonomy" id="519421"/>
    <lineage>
        <taxon>Bacteria</taxon>
        <taxon>Bacillati</taxon>
        <taxon>Actinomycetota</taxon>
        <taxon>Actinomycetes</taxon>
        <taxon>Micromonosporales</taxon>
        <taxon>Micromonosporaceae</taxon>
        <taxon>Actinocatenispora</taxon>
    </lineage>
</organism>
<protein>
    <submittedName>
        <fullName evidence="2">Uncharacterized protein</fullName>
    </submittedName>
</protein>
<name>A0A8J3NE19_9ACTN</name>
<gene>
    <name evidence="2" type="ORF">Aru02nite_45010</name>
</gene>
<dbReference type="AlphaFoldDB" id="A0A8J3NE19"/>
<keyword evidence="3" id="KW-1185">Reference proteome</keyword>
<reference evidence="2" key="1">
    <citation type="submission" date="2021-01" db="EMBL/GenBank/DDBJ databases">
        <title>Whole genome shotgun sequence of Actinocatenispora rupis NBRC 107355.</title>
        <authorList>
            <person name="Komaki H."/>
            <person name="Tamura T."/>
        </authorList>
    </citation>
    <scope>NUCLEOTIDE SEQUENCE</scope>
    <source>
        <strain evidence="2">NBRC 107355</strain>
    </source>
</reference>
<feature type="region of interest" description="Disordered" evidence="1">
    <location>
        <begin position="1"/>
        <end position="43"/>
    </location>
</feature>
<accession>A0A8J3NE19</accession>
<comment type="caution">
    <text evidence="2">The sequence shown here is derived from an EMBL/GenBank/DDBJ whole genome shotgun (WGS) entry which is preliminary data.</text>
</comment>
<evidence type="ECO:0000313" key="2">
    <source>
        <dbReference type="EMBL" id="GID13612.1"/>
    </source>
</evidence>
<proteinExistence type="predicted"/>
<evidence type="ECO:0000313" key="3">
    <source>
        <dbReference type="Proteomes" id="UP000612808"/>
    </source>
</evidence>
<sequence>MVGTDLAGVAGRRRARRTGRPVERRDPAPRPGRAAMMGSDDARSARTSALVAVKAHGTAGTYPIVACGWT</sequence>